<accession>A0AAV4NXT8</accession>
<comment type="caution">
    <text evidence="2">The sequence shown here is derived from an EMBL/GenBank/DDBJ whole genome shotgun (WGS) entry which is preliminary data.</text>
</comment>
<evidence type="ECO:0000313" key="2">
    <source>
        <dbReference type="EMBL" id="GIX89168.1"/>
    </source>
</evidence>
<name>A0AAV4NXT8_CAEEX</name>
<feature type="compositionally biased region" description="Basic and acidic residues" evidence="1">
    <location>
        <begin position="31"/>
        <end position="49"/>
    </location>
</feature>
<reference evidence="2 3" key="1">
    <citation type="submission" date="2021-06" db="EMBL/GenBank/DDBJ databases">
        <title>Caerostris extrusa draft genome.</title>
        <authorList>
            <person name="Kono N."/>
            <person name="Arakawa K."/>
        </authorList>
    </citation>
    <scope>NUCLEOTIDE SEQUENCE [LARGE SCALE GENOMIC DNA]</scope>
</reference>
<feature type="compositionally biased region" description="Basic and acidic residues" evidence="1">
    <location>
        <begin position="59"/>
        <end position="77"/>
    </location>
</feature>
<dbReference type="Proteomes" id="UP001054945">
    <property type="component" value="Unassembled WGS sequence"/>
</dbReference>
<feature type="region of interest" description="Disordered" evidence="1">
    <location>
        <begin position="27"/>
        <end position="107"/>
    </location>
</feature>
<gene>
    <name evidence="2" type="ORF">CEXT_28811</name>
</gene>
<keyword evidence="3" id="KW-1185">Reference proteome</keyword>
<organism evidence="2 3">
    <name type="scientific">Caerostris extrusa</name>
    <name type="common">Bark spider</name>
    <name type="synonym">Caerostris bankana</name>
    <dbReference type="NCBI Taxonomy" id="172846"/>
    <lineage>
        <taxon>Eukaryota</taxon>
        <taxon>Metazoa</taxon>
        <taxon>Ecdysozoa</taxon>
        <taxon>Arthropoda</taxon>
        <taxon>Chelicerata</taxon>
        <taxon>Arachnida</taxon>
        <taxon>Araneae</taxon>
        <taxon>Araneomorphae</taxon>
        <taxon>Entelegynae</taxon>
        <taxon>Araneoidea</taxon>
        <taxon>Araneidae</taxon>
        <taxon>Caerostris</taxon>
    </lineage>
</organism>
<sequence>MDTIILYHLEDISGAFRTPTFSVHLPANDSISDHHSSVADSAGHSERRRFLTTPANDSISDHHSSVADSAGHSDRRRSLTTPANDSISDHHSSVADSAGKAVRTLNG</sequence>
<evidence type="ECO:0000313" key="3">
    <source>
        <dbReference type="Proteomes" id="UP001054945"/>
    </source>
</evidence>
<proteinExistence type="predicted"/>
<evidence type="ECO:0000256" key="1">
    <source>
        <dbReference type="SAM" id="MobiDB-lite"/>
    </source>
</evidence>
<dbReference type="EMBL" id="BPLR01021398">
    <property type="protein sequence ID" value="GIX89168.1"/>
    <property type="molecule type" value="Genomic_DNA"/>
</dbReference>
<protein>
    <submittedName>
        <fullName evidence="2">Uncharacterized protein</fullName>
    </submittedName>
</protein>
<dbReference type="AlphaFoldDB" id="A0AAV4NXT8"/>